<dbReference type="Pfam" id="PF01112">
    <property type="entry name" value="Asparaginase_2"/>
    <property type="match status" value="1"/>
</dbReference>
<accession>A0A7J3JPA4</accession>
<dbReference type="GO" id="GO:0006508">
    <property type="term" value="P:proteolysis"/>
    <property type="evidence" value="ECO:0007669"/>
    <property type="project" value="UniProtKB-KW"/>
</dbReference>
<comment type="caution">
    <text evidence="12">The sequence shown here is derived from an EMBL/GenBank/DDBJ whole genome shotgun (WGS) entry which is preliminary data.</text>
</comment>
<evidence type="ECO:0000313" key="11">
    <source>
        <dbReference type="EMBL" id="HGN36270.1"/>
    </source>
</evidence>
<dbReference type="EC" id="3.5.1.1" evidence="1"/>
<evidence type="ECO:0000256" key="6">
    <source>
        <dbReference type="ARBA" id="ARBA00044776"/>
    </source>
</evidence>
<evidence type="ECO:0000256" key="8">
    <source>
        <dbReference type="PIRSR" id="PIRSR600246-1"/>
    </source>
</evidence>
<dbReference type="PANTHER" id="PTHR10188">
    <property type="entry name" value="L-ASPARAGINASE"/>
    <property type="match status" value="1"/>
</dbReference>
<dbReference type="FunFam" id="3.60.20.30:FF:000001">
    <property type="entry name" value="Isoaspartyl peptidase/L-asparaginase"/>
    <property type="match status" value="1"/>
</dbReference>
<dbReference type="EMBL" id="DTBZ01000054">
    <property type="protein sequence ID" value="HGQ17801.1"/>
    <property type="molecule type" value="Genomic_DNA"/>
</dbReference>
<keyword evidence="4" id="KW-0068">Autocatalytic cleavage</keyword>
<proteinExistence type="predicted"/>
<feature type="binding site" evidence="9">
    <location>
        <begin position="224"/>
        <end position="227"/>
    </location>
    <ligand>
        <name>substrate</name>
    </ligand>
</feature>
<evidence type="ECO:0000313" key="12">
    <source>
        <dbReference type="EMBL" id="HGQ17801.1"/>
    </source>
</evidence>
<dbReference type="CDD" id="cd14950">
    <property type="entry name" value="Asparaginase_2_like_2"/>
    <property type="match status" value="1"/>
</dbReference>
<evidence type="ECO:0000256" key="5">
    <source>
        <dbReference type="ARBA" id="ARBA00030414"/>
    </source>
</evidence>
<protein>
    <recommendedName>
        <fullName evidence="6">Plant-type L-asparaginase</fullName>
        <ecNumber evidence="1">3.5.1.1</ecNumber>
    </recommendedName>
    <alternativeName>
        <fullName evidence="5">L-asparagine amidohydrolase</fullName>
    </alternativeName>
</protein>
<keyword evidence="3" id="KW-0378">Hydrolase</keyword>
<evidence type="ECO:0000256" key="2">
    <source>
        <dbReference type="ARBA" id="ARBA00022670"/>
    </source>
</evidence>
<dbReference type="EMBL" id="DTAI01000056">
    <property type="protein sequence ID" value="HGN36270.1"/>
    <property type="molecule type" value="Genomic_DNA"/>
</dbReference>
<dbReference type="Gene3D" id="3.60.20.30">
    <property type="entry name" value="(Glycosyl)asparaginase"/>
    <property type="match status" value="1"/>
</dbReference>
<dbReference type="InterPro" id="IPR000246">
    <property type="entry name" value="Peptidase_T2"/>
</dbReference>
<dbReference type="InterPro" id="IPR029055">
    <property type="entry name" value="Ntn_hydrolases_N"/>
</dbReference>
<feature type="site" description="Cleavage; by autolysis" evidence="10">
    <location>
        <begin position="173"/>
        <end position="174"/>
    </location>
</feature>
<evidence type="ECO:0000256" key="10">
    <source>
        <dbReference type="PIRSR" id="PIRSR600246-3"/>
    </source>
</evidence>
<evidence type="ECO:0000256" key="4">
    <source>
        <dbReference type="ARBA" id="ARBA00022813"/>
    </source>
</evidence>
<keyword evidence="2" id="KW-0645">Protease</keyword>
<dbReference type="PANTHER" id="PTHR10188:SF6">
    <property type="entry name" value="N(4)-(BETA-N-ACETYLGLUCOSAMINYL)-L-ASPARAGINASE"/>
    <property type="match status" value="1"/>
</dbReference>
<sequence>MAVPILVVHGGAGSWRVDSKLLEGIKKALVDALVSGFRQFYNGSALDMVVEAVKVLEDSGIFNAGIGSTVDLSGSISMDAGLMFEGRAGAVAYTRYPKNPILLAKYIYSYTDHIIITGSAADDLAKRVGLEPHPGPSERWIKLYREYMERAKKGEKISTYFGKSLRLWLNIGDTVGAVALDGSGRLAAAVSTGGVFLKFPGRVGDSPIPGAGFYANECGAAVSTGVGEYIILSHLALRVVEGICKEADIIKASKEALDILTNRFGSNTAGIIAIDSRGQPHAVYNTEAMPWGYIDSSGSIVLKGLPTPV</sequence>
<comment type="catalytic activity">
    <reaction evidence="7">
        <text>L-asparagine + H2O = L-aspartate + NH4(+)</text>
        <dbReference type="Rhea" id="RHEA:21016"/>
        <dbReference type="ChEBI" id="CHEBI:15377"/>
        <dbReference type="ChEBI" id="CHEBI:28938"/>
        <dbReference type="ChEBI" id="CHEBI:29991"/>
        <dbReference type="ChEBI" id="CHEBI:58048"/>
        <dbReference type="EC" id="3.5.1.1"/>
    </reaction>
</comment>
<evidence type="ECO:0000256" key="7">
    <source>
        <dbReference type="ARBA" id="ARBA00049366"/>
    </source>
</evidence>
<dbReference type="AlphaFoldDB" id="A0A7J3JPA4"/>
<dbReference type="GO" id="GO:0005737">
    <property type="term" value="C:cytoplasm"/>
    <property type="evidence" value="ECO:0007669"/>
    <property type="project" value="TreeGrafter"/>
</dbReference>
<evidence type="ECO:0000256" key="3">
    <source>
        <dbReference type="ARBA" id="ARBA00022801"/>
    </source>
</evidence>
<name>A0A7J3JPA4_9CREN</name>
<feature type="binding site" evidence="9">
    <location>
        <begin position="202"/>
        <end position="205"/>
    </location>
    <ligand>
        <name>substrate</name>
    </ligand>
</feature>
<feature type="active site" description="Nucleophile" evidence="8">
    <location>
        <position position="174"/>
    </location>
</feature>
<organism evidence="12">
    <name type="scientific">Ignisphaera aggregans</name>
    <dbReference type="NCBI Taxonomy" id="334771"/>
    <lineage>
        <taxon>Archaea</taxon>
        <taxon>Thermoproteota</taxon>
        <taxon>Thermoprotei</taxon>
        <taxon>Desulfurococcales</taxon>
        <taxon>Desulfurococcaceae</taxon>
        <taxon>Ignisphaera</taxon>
    </lineage>
</organism>
<evidence type="ECO:0000256" key="1">
    <source>
        <dbReference type="ARBA" id="ARBA00012920"/>
    </source>
</evidence>
<dbReference type="SUPFAM" id="SSF56235">
    <property type="entry name" value="N-terminal nucleophile aminohydrolases (Ntn hydrolases)"/>
    <property type="match status" value="1"/>
</dbReference>
<dbReference type="GO" id="GO:0004067">
    <property type="term" value="F:asparaginase activity"/>
    <property type="evidence" value="ECO:0007669"/>
    <property type="project" value="UniProtKB-EC"/>
</dbReference>
<dbReference type="GO" id="GO:0008233">
    <property type="term" value="F:peptidase activity"/>
    <property type="evidence" value="ECO:0007669"/>
    <property type="project" value="UniProtKB-KW"/>
</dbReference>
<reference evidence="12" key="1">
    <citation type="journal article" date="2020" name="mSystems">
        <title>Genome- and Community-Level Interaction Insights into Carbon Utilization and Element Cycling Functions of Hydrothermarchaeota in Hydrothermal Sediment.</title>
        <authorList>
            <person name="Zhou Z."/>
            <person name="Liu Y."/>
            <person name="Xu W."/>
            <person name="Pan J."/>
            <person name="Luo Z.H."/>
            <person name="Li M."/>
        </authorList>
    </citation>
    <scope>NUCLEOTIDE SEQUENCE [LARGE SCALE GENOMIC DNA]</scope>
    <source>
        <strain evidence="11">SpSt-618</strain>
        <strain evidence="12">SpSt-657</strain>
    </source>
</reference>
<gene>
    <name evidence="11" type="ORF">ENT87_01780</name>
    <name evidence="12" type="ORF">ENU30_02305</name>
</gene>
<evidence type="ECO:0000256" key="9">
    <source>
        <dbReference type="PIRSR" id="PIRSR600246-2"/>
    </source>
</evidence>